<proteinExistence type="predicted"/>
<sequence length="153" mass="15975">MASSAPPDPARGEPDSPAAQSSAPLAELVIPSSMASSSPSIPPWCRAPLPFLHGFKLPSLPFRSSMAPSSLPRSRRRQAAALLLAQIPASPMGDLDEGAHSTREQAGTGQGDRREAEQRAHKRRRPTGGGAARPGGRVGVGADACGREEEFFS</sequence>
<feature type="compositionally biased region" description="Gly residues" evidence="1">
    <location>
        <begin position="127"/>
        <end position="139"/>
    </location>
</feature>
<reference evidence="2" key="2">
    <citation type="submission" date="2021-12" db="EMBL/GenBank/DDBJ databases">
        <title>Resequencing data analysis of finger millet.</title>
        <authorList>
            <person name="Hatakeyama M."/>
            <person name="Aluri S."/>
            <person name="Balachadran M.T."/>
            <person name="Sivarajan S.R."/>
            <person name="Poveda L."/>
            <person name="Shimizu-Inatsugi R."/>
            <person name="Schlapbach R."/>
            <person name="Sreeman S.M."/>
            <person name="Shimizu K.K."/>
        </authorList>
    </citation>
    <scope>NUCLEOTIDE SEQUENCE</scope>
</reference>
<evidence type="ECO:0000313" key="2">
    <source>
        <dbReference type="EMBL" id="GJN23790.1"/>
    </source>
</evidence>
<evidence type="ECO:0000313" key="3">
    <source>
        <dbReference type="Proteomes" id="UP001054889"/>
    </source>
</evidence>
<dbReference type="AlphaFoldDB" id="A0AAV5ENJ5"/>
<feature type="region of interest" description="Disordered" evidence="1">
    <location>
        <begin position="84"/>
        <end position="153"/>
    </location>
</feature>
<reference evidence="2" key="1">
    <citation type="journal article" date="2018" name="DNA Res.">
        <title>Multiple hybrid de novo genome assembly of finger millet, an orphan allotetraploid crop.</title>
        <authorList>
            <person name="Hatakeyama M."/>
            <person name="Aluri S."/>
            <person name="Balachadran M.T."/>
            <person name="Sivarajan S.R."/>
            <person name="Patrignani A."/>
            <person name="Gruter S."/>
            <person name="Poveda L."/>
            <person name="Shimizu-Inatsugi R."/>
            <person name="Baeten J."/>
            <person name="Francoijs K.J."/>
            <person name="Nataraja K.N."/>
            <person name="Reddy Y.A.N."/>
            <person name="Phadnis S."/>
            <person name="Ravikumar R.L."/>
            <person name="Schlapbach R."/>
            <person name="Sreeman S.M."/>
            <person name="Shimizu K.K."/>
        </authorList>
    </citation>
    <scope>NUCLEOTIDE SEQUENCE</scope>
</reference>
<protein>
    <submittedName>
        <fullName evidence="2">Uncharacterized protein</fullName>
    </submittedName>
</protein>
<organism evidence="2 3">
    <name type="scientific">Eleusine coracana subsp. coracana</name>
    <dbReference type="NCBI Taxonomy" id="191504"/>
    <lineage>
        <taxon>Eukaryota</taxon>
        <taxon>Viridiplantae</taxon>
        <taxon>Streptophyta</taxon>
        <taxon>Embryophyta</taxon>
        <taxon>Tracheophyta</taxon>
        <taxon>Spermatophyta</taxon>
        <taxon>Magnoliopsida</taxon>
        <taxon>Liliopsida</taxon>
        <taxon>Poales</taxon>
        <taxon>Poaceae</taxon>
        <taxon>PACMAD clade</taxon>
        <taxon>Chloridoideae</taxon>
        <taxon>Cynodonteae</taxon>
        <taxon>Eleusininae</taxon>
        <taxon>Eleusine</taxon>
    </lineage>
</organism>
<comment type="caution">
    <text evidence="2">The sequence shown here is derived from an EMBL/GenBank/DDBJ whole genome shotgun (WGS) entry which is preliminary data.</text>
</comment>
<name>A0AAV5ENJ5_ELECO</name>
<keyword evidence="3" id="KW-1185">Reference proteome</keyword>
<dbReference type="EMBL" id="BQKI01000076">
    <property type="protein sequence ID" value="GJN23790.1"/>
    <property type="molecule type" value="Genomic_DNA"/>
</dbReference>
<accession>A0AAV5ENJ5</accession>
<gene>
    <name evidence="2" type="primary">gb11469</name>
    <name evidence="2" type="ORF">PR202_gb11469</name>
</gene>
<feature type="region of interest" description="Disordered" evidence="1">
    <location>
        <begin position="1"/>
        <end position="25"/>
    </location>
</feature>
<evidence type="ECO:0000256" key="1">
    <source>
        <dbReference type="SAM" id="MobiDB-lite"/>
    </source>
</evidence>
<dbReference type="Proteomes" id="UP001054889">
    <property type="component" value="Unassembled WGS sequence"/>
</dbReference>